<organism evidence="2 3">
    <name type="scientific">Mycolicibacterium conceptionense</name>
    <dbReference type="NCBI Taxonomy" id="451644"/>
    <lineage>
        <taxon>Bacteria</taxon>
        <taxon>Bacillati</taxon>
        <taxon>Actinomycetota</taxon>
        <taxon>Actinomycetes</taxon>
        <taxon>Mycobacteriales</taxon>
        <taxon>Mycobacteriaceae</taxon>
        <taxon>Mycolicibacterium</taxon>
    </lineage>
</organism>
<dbReference type="EMBL" id="LZHX01000004">
    <property type="protein sequence ID" value="OBF29829.1"/>
    <property type="molecule type" value="Genomic_DNA"/>
</dbReference>
<evidence type="ECO:0000313" key="3">
    <source>
        <dbReference type="Proteomes" id="UP000093779"/>
    </source>
</evidence>
<evidence type="ECO:0000259" key="1">
    <source>
        <dbReference type="Pfam" id="PF05065"/>
    </source>
</evidence>
<dbReference type="AlphaFoldDB" id="A0A1A1YEU3"/>
<dbReference type="SUPFAM" id="SSF56563">
    <property type="entry name" value="Major capsid protein gp5"/>
    <property type="match status" value="1"/>
</dbReference>
<reference evidence="2 3" key="1">
    <citation type="submission" date="2016-06" db="EMBL/GenBank/DDBJ databases">
        <authorList>
            <person name="Kjaerup R.B."/>
            <person name="Dalgaard T.S."/>
            <person name="Juul-Madsen H.R."/>
        </authorList>
    </citation>
    <scope>NUCLEOTIDE SEQUENCE [LARGE SCALE GENOMIC DNA]</scope>
    <source>
        <strain evidence="2 3">ACS1953</strain>
    </source>
</reference>
<name>A0A1A1YEU3_9MYCO</name>
<dbReference type="InterPro" id="IPR054612">
    <property type="entry name" value="Phage_capsid-like_C"/>
</dbReference>
<dbReference type="Pfam" id="PF05065">
    <property type="entry name" value="Phage_capsid"/>
    <property type="match status" value="1"/>
</dbReference>
<accession>A0A1A1YEU3</accession>
<proteinExistence type="predicted"/>
<dbReference type="Proteomes" id="UP000093779">
    <property type="component" value="Unassembled WGS sequence"/>
</dbReference>
<dbReference type="RefSeq" id="WP_064894069.1">
    <property type="nucleotide sequence ID" value="NZ_JAYXBU010000018.1"/>
</dbReference>
<comment type="caution">
    <text evidence="2">The sequence shown here is derived from an EMBL/GenBank/DDBJ whole genome shotgun (WGS) entry which is preliminary data.</text>
</comment>
<protein>
    <submittedName>
        <fullName evidence="2">Major capsid protein</fullName>
    </submittedName>
</protein>
<evidence type="ECO:0000313" key="2">
    <source>
        <dbReference type="EMBL" id="OBF29829.1"/>
    </source>
</evidence>
<sequence>MSVLTSAQLNLPNEILDPWLGKVKFGSSVATLSASEPMKFGTGQYMTFDIGEAEYVGEGANKGASDITPTVKTTKPFKFHKTVRWTEEVKYADEDHQLEAIEQIIGLIQPALSRALDFGVFHGINPTGGTAVTAMTEYLSQTTNAVELESTDAPQTNLDSADALVLADRYMPRDVALDPAWAAVFGRQRVPVGADADPIGPKMYPDLSYATAPAGRLENHNSSVSDTVGAVGVKAGAATNVKAFVGDFSAIRWGIQRAIGLEMIEFGDPDGQGDLKRNNQVAFRAEVIYGWGIADLSAFAKIIDAAPDA</sequence>
<gene>
    <name evidence="2" type="ORF">A5726_29990</name>
</gene>
<feature type="domain" description="Phage capsid-like C-terminal" evidence="1">
    <location>
        <begin position="15"/>
        <end position="302"/>
    </location>
</feature>